<proteinExistence type="predicted"/>
<evidence type="ECO:0000256" key="3">
    <source>
        <dbReference type="ARBA" id="ARBA00022695"/>
    </source>
</evidence>
<evidence type="ECO:0000256" key="7">
    <source>
        <dbReference type="ARBA" id="ARBA00022918"/>
    </source>
</evidence>
<dbReference type="PANTHER" id="PTHR37984:SF8">
    <property type="entry name" value="CCHC-TYPE DOMAIN-CONTAINING PROTEIN"/>
    <property type="match status" value="1"/>
</dbReference>
<keyword evidence="7" id="KW-0695">RNA-directed DNA polymerase</keyword>
<dbReference type="OrthoDB" id="2286242at2759"/>
<dbReference type="CDD" id="cd09274">
    <property type="entry name" value="RNase_HI_RT_Ty3"/>
    <property type="match status" value="1"/>
</dbReference>
<evidence type="ECO:0000256" key="6">
    <source>
        <dbReference type="ARBA" id="ARBA00022801"/>
    </source>
</evidence>
<dbReference type="AlphaFoldDB" id="A0A8S3X3N1"/>
<evidence type="ECO:0000259" key="9">
    <source>
        <dbReference type="Pfam" id="PF17921"/>
    </source>
</evidence>
<evidence type="ECO:0000256" key="2">
    <source>
        <dbReference type="ARBA" id="ARBA00022679"/>
    </source>
</evidence>
<keyword evidence="6" id="KW-0378">Hydrolase</keyword>
<dbReference type="InterPro" id="IPR041588">
    <property type="entry name" value="Integrase_H2C2"/>
</dbReference>
<dbReference type="Proteomes" id="UP000691718">
    <property type="component" value="Unassembled WGS sequence"/>
</dbReference>
<dbReference type="GO" id="GO:0016787">
    <property type="term" value="F:hydrolase activity"/>
    <property type="evidence" value="ECO:0007669"/>
    <property type="project" value="UniProtKB-KW"/>
</dbReference>
<dbReference type="Pfam" id="PF17921">
    <property type="entry name" value="Integrase_H2C2"/>
    <property type="match status" value="1"/>
</dbReference>
<feature type="domain" description="Reverse transcriptase RNase H-like" evidence="8">
    <location>
        <begin position="5"/>
        <end position="82"/>
    </location>
</feature>
<evidence type="ECO:0000259" key="8">
    <source>
        <dbReference type="Pfam" id="PF17917"/>
    </source>
</evidence>
<organism evidence="10 11">
    <name type="scientific">Parnassius apollo</name>
    <name type="common">Apollo butterfly</name>
    <name type="synonym">Papilio apollo</name>
    <dbReference type="NCBI Taxonomy" id="110799"/>
    <lineage>
        <taxon>Eukaryota</taxon>
        <taxon>Metazoa</taxon>
        <taxon>Ecdysozoa</taxon>
        <taxon>Arthropoda</taxon>
        <taxon>Hexapoda</taxon>
        <taxon>Insecta</taxon>
        <taxon>Pterygota</taxon>
        <taxon>Neoptera</taxon>
        <taxon>Endopterygota</taxon>
        <taxon>Lepidoptera</taxon>
        <taxon>Glossata</taxon>
        <taxon>Ditrysia</taxon>
        <taxon>Papilionoidea</taxon>
        <taxon>Papilionidae</taxon>
        <taxon>Parnassiinae</taxon>
        <taxon>Parnassini</taxon>
        <taxon>Parnassius</taxon>
        <taxon>Parnassius</taxon>
    </lineage>
</organism>
<evidence type="ECO:0000256" key="4">
    <source>
        <dbReference type="ARBA" id="ARBA00022722"/>
    </source>
</evidence>
<dbReference type="EMBL" id="CAJQZP010000898">
    <property type="protein sequence ID" value="CAG4994999.1"/>
    <property type="molecule type" value="Genomic_DNA"/>
</dbReference>
<sequence length="262" mass="30689">MQNGLPVCYASRALNKAEQRYAQIEKELYACVFACERFHAYIYGRTDITIETDHKPLVSIIKKSIVDSPTRLQRMLLRLQRYTFKLVYKPGKHLYIADALSRAYEPTVLSALHPSSDSLHDEVCAVQRQAVSRVTDDITDVQFVQLQKYTETDNELIKLKKYVLKGWPSVKGEVDDIIKPYWNYKEDLSFAHGLVWKNERIIVPKILRKEFLNKLHIDHMGLEKCKLRAREILFWPGLNNDLKNMVLNCQICLSFRRNNQKE</sequence>
<dbReference type="InterPro" id="IPR050951">
    <property type="entry name" value="Retrovirus_Pol_polyprotein"/>
</dbReference>
<accession>A0A8S3X3N1</accession>
<evidence type="ECO:0000256" key="5">
    <source>
        <dbReference type="ARBA" id="ARBA00022759"/>
    </source>
</evidence>
<feature type="domain" description="Integrase zinc-binding" evidence="9">
    <location>
        <begin position="203"/>
        <end position="255"/>
    </location>
</feature>
<comment type="caution">
    <text evidence="10">The sequence shown here is derived from an EMBL/GenBank/DDBJ whole genome shotgun (WGS) entry which is preliminary data.</text>
</comment>
<name>A0A8S3X3N1_PARAO</name>
<reference evidence="10" key="1">
    <citation type="submission" date="2021-04" db="EMBL/GenBank/DDBJ databases">
        <authorList>
            <person name="Tunstrom K."/>
        </authorList>
    </citation>
    <scope>NUCLEOTIDE SEQUENCE</scope>
</reference>
<gene>
    <name evidence="10" type="ORF">PAPOLLO_LOCUS12726</name>
</gene>
<dbReference type="GO" id="GO:0004519">
    <property type="term" value="F:endonuclease activity"/>
    <property type="evidence" value="ECO:0007669"/>
    <property type="project" value="UniProtKB-KW"/>
</dbReference>
<dbReference type="EC" id="2.7.7.49" evidence="1"/>
<dbReference type="FunFam" id="1.10.340.70:FF:000003">
    <property type="entry name" value="Protein CBG25708"/>
    <property type="match status" value="1"/>
</dbReference>
<dbReference type="GO" id="GO:0003964">
    <property type="term" value="F:RNA-directed DNA polymerase activity"/>
    <property type="evidence" value="ECO:0007669"/>
    <property type="project" value="UniProtKB-KW"/>
</dbReference>
<keyword evidence="4" id="KW-0540">Nuclease</keyword>
<keyword evidence="5" id="KW-0255">Endonuclease</keyword>
<evidence type="ECO:0000313" key="11">
    <source>
        <dbReference type="Proteomes" id="UP000691718"/>
    </source>
</evidence>
<keyword evidence="3" id="KW-0548">Nucleotidyltransferase</keyword>
<dbReference type="InterPro" id="IPR041373">
    <property type="entry name" value="RT_RNaseH"/>
</dbReference>
<dbReference type="Pfam" id="PF17917">
    <property type="entry name" value="RT_RNaseH"/>
    <property type="match status" value="1"/>
</dbReference>
<evidence type="ECO:0000256" key="1">
    <source>
        <dbReference type="ARBA" id="ARBA00012493"/>
    </source>
</evidence>
<keyword evidence="11" id="KW-1185">Reference proteome</keyword>
<protein>
    <recommendedName>
        <fullName evidence="1">RNA-directed DNA polymerase</fullName>
        <ecNumber evidence="1">2.7.7.49</ecNumber>
    </recommendedName>
</protein>
<dbReference type="PANTHER" id="PTHR37984">
    <property type="entry name" value="PROTEIN CBG26694"/>
    <property type="match status" value="1"/>
</dbReference>
<keyword evidence="2" id="KW-0808">Transferase</keyword>
<evidence type="ECO:0000313" key="10">
    <source>
        <dbReference type="EMBL" id="CAG4994999.1"/>
    </source>
</evidence>